<dbReference type="SMART" id="SM00257">
    <property type="entry name" value="LysM"/>
    <property type="match status" value="4"/>
</dbReference>
<evidence type="ECO:0000313" key="10">
    <source>
        <dbReference type="EMBL" id="WYZ21793.1"/>
    </source>
</evidence>
<dbReference type="RefSeq" id="WP_406845427.1">
    <property type="nucleotide sequence ID" value="NZ_CP150845.1"/>
</dbReference>
<feature type="domain" description="LysM" evidence="8">
    <location>
        <begin position="162"/>
        <end position="205"/>
    </location>
</feature>
<dbReference type="PANTHER" id="PTHR47360:SF1">
    <property type="entry name" value="ENDOPEPTIDASE NLPC-RELATED"/>
    <property type="match status" value="1"/>
</dbReference>
<keyword evidence="5" id="KW-0378">Hydrolase</keyword>
<dbReference type="Gene3D" id="3.10.350.10">
    <property type="entry name" value="LysM domain"/>
    <property type="match status" value="4"/>
</dbReference>
<organism evidence="10 11">
    <name type="scientific">Flavobacterium soyae</name>
    <dbReference type="NCBI Taxonomy" id="2903098"/>
    <lineage>
        <taxon>Bacteria</taxon>
        <taxon>Pseudomonadati</taxon>
        <taxon>Bacteroidota</taxon>
        <taxon>Flavobacteriia</taxon>
        <taxon>Flavobacteriales</taxon>
        <taxon>Flavobacteriaceae</taxon>
        <taxon>Flavobacterium</taxon>
    </lineage>
</organism>
<dbReference type="InterPro" id="IPR036779">
    <property type="entry name" value="LysM_dom_sf"/>
</dbReference>
<gene>
    <name evidence="10" type="ORF">AABD74_10070</name>
</gene>
<evidence type="ECO:0000256" key="4">
    <source>
        <dbReference type="ARBA" id="ARBA00022737"/>
    </source>
</evidence>
<keyword evidence="4" id="KW-0677">Repeat</keyword>
<dbReference type="EMBL" id="CP150845">
    <property type="protein sequence ID" value="WYZ21793.1"/>
    <property type="molecule type" value="Genomic_DNA"/>
</dbReference>
<evidence type="ECO:0000313" key="11">
    <source>
        <dbReference type="Proteomes" id="UP001623852"/>
    </source>
</evidence>
<dbReference type="SUPFAM" id="SSF54001">
    <property type="entry name" value="Cysteine proteinases"/>
    <property type="match status" value="1"/>
</dbReference>
<dbReference type="SUPFAM" id="SSF54106">
    <property type="entry name" value="LysM domain"/>
    <property type="match status" value="4"/>
</dbReference>
<dbReference type="Proteomes" id="UP001623852">
    <property type="component" value="Chromosome"/>
</dbReference>
<dbReference type="PANTHER" id="PTHR47360">
    <property type="entry name" value="MUREIN DD-ENDOPEPTIDASE MEPS/MUREIN LD-CARBOXYPEPTIDASE"/>
    <property type="match status" value="1"/>
</dbReference>
<protein>
    <submittedName>
        <fullName evidence="10">LysM peptidoglycan-binding domain-containing protein</fullName>
    </submittedName>
</protein>
<name>A0ABZ2UKY4_9FLAO</name>
<dbReference type="PROSITE" id="PS51782">
    <property type="entry name" value="LYSM"/>
    <property type="match status" value="4"/>
</dbReference>
<evidence type="ECO:0000256" key="5">
    <source>
        <dbReference type="ARBA" id="ARBA00022801"/>
    </source>
</evidence>
<feature type="region of interest" description="Disordered" evidence="7">
    <location>
        <begin position="234"/>
        <end position="261"/>
    </location>
</feature>
<keyword evidence="6" id="KW-0788">Thiol protease</keyword>
<dbReference type="InterPro" id="IPR038765">
    <property type="entry name" value="Papain-like_cys_pep_sf"/>
</dbReference>
<evidence type="ECO:0000259" key="9">
    <source>
        <dbReference type="PROSITE" id="PS51935"/>
    </source>
</evidence>
<dbReference type="Gene3D" id="3.90.1720.10">
    <property type="entry name" value="endopeptidase domain like (from Nostoc punctiforme)"/>
    <property type="match status" value="1"/>
</dbReference>
<keyword evidence="11" id="KW-1185">Reference proteome</keyword>
<evidence type="ECO:0000256" key="2">
    <source>
        <dbReference type="ARBA" id="ARBA00022670"/>
    </source>
</evidence>
<dbReference type="InterPro" id="IPR000064">
    <property type="entry name" value="NLP_P60_dom"/>
</dbReference>
<feature type="domain" description="LysM" evidence="8">
    <location>
        <begin position="87"/>
        <end position="131"/>
    </location>
</feature>
<feature type="compositionally biased region" description="Low complexity" evidence="7">
    <location>
        <begin position="245"/>
        <end position="254"/>
    </location>
</feature>
<feature type="domain" description="LysM" evidence="8">
    <location>
        <begin position="272"/>
        <end position="315"/>
    </location>
</feature>
<dbReference type="Pfam" id="PF00877">
    <property type="entry name" value="NLPC_P60"/>
    <property type="match status" value="1"/>
</dbReference>
<evidence type="ECO:0000256" key="1">
    <source>
        <dbReference type="ARBA" id="ARBA00007074"/>
    </source>
</evidence>
<dbReference type="InterPro" id="IPR052062">
    <property type="entry name" value="Murein_DD/LD_carboxypeptidase"/>
</dbReference>
<proteinExistence type="inferred from homology"/>
<sequence length="491" mass="54143">MVFRLIIVLFFFSVGVFSQEKFIKHKISKGENLTVIAKKYGLKVKDIKEANPDAPKVLKLNSILLIPNKSTKTSQNTTQSIADNTSGSHEILQKETLWGISKKYNVSVEDLKKANPTLETEGLKIGRKIIIPTNSNLAVSENTVKNPEPEKQETIPSAYTEIIVEVKPKETKFSIARKYGITVAELERQNPFIKRKLAVGYMLKIRTSAVNQDIKDTSIAAQTPVAEKNIIKNNVPGTDLKQDDSTSAATSESTIKADGGKTEIDPAANVEIVVEVQPKETKYAIARKYGITIKELERQNPFIKGKLPVGYVLKIRTTKEKADAAGSVSSPEPQLNENLAPAAQIADNSVIKKDSTFVYNGNHSDLIDRLILTATENIGTRYRSGGTTKAGFDCSGLMFCTFGNFDIKLPRSSIEQSRIGTKVAATEAQKGDLIFFKTNGRRQINHVGMVVENTDGEIKFVHSSTHGGVMISSTKEAYYQRAFSQINRVLE</sequence>
<dbReference type="PROSITE" id="PS51935">
    <property type="entry name" value="NLPC_P60"/>
    <property type="match status" value="1"/>
</dbReference>
<evidence type="ECO:0000259" key="8">
    <source>
        <dbReference type="PROSITE" id="PS51782"/>
    </source>
</evidence>
<dbReference type="InterPro" id="IPR018392">
    <property type="entry name" value="LysM"/>
</dbReference>
<reference evidence="10 11" key="1">
    <citation type="submission" date="2024-03" db="EMBL/GenBank/DDBJ databases">
        <title>Flavobacterium soyae.</title>
        <authorList>
            <person name="Zheng W."/>
        </authorList>
    </citation>
    <scope>NUCLEOTIDE SEQUENCE [LARGE SCALE GENOMIC DNA]</scope>
    <source>
        <strain evidence="10 11">55</strain>
    </source>
</reference>
<keyword evidence="3" id="KW-0732">Signal</keyword>
<evidence type="ECO:0000256" key="3">
    <source>
        <dbReference type="ARBA" id="ARBA00022729"/>
    </source>
</evidence>
<dbReference type="Pfam" id="PF01476">
    <property type="entry name" value="LysM"/>
    <property type="match status" value="4"/>
</dbReference>
<accession>A0ABZ2UKY4</accession>
<feature type="domain" description="LysM" evidence="8">
    <location>
        <begin position="23"/>
        <end position="66"/>
    </location>
</feature>
<comment type="similarity">
    <text evidence="1">Belongs to the peptidase C40 family.</text>
</comment>
<keyword evidence="2" id="KW-0645">Protease</keyword>
<feature type="domain" description="NlpC/P60" evidence="9">
    <location>
        <begin position="364"/>
        <end position="490"/>
    </location>
</feature>
<evidence type="ECO:0000256" key="6">
    <source>
        <dbReference type="ARBA" id="ARBA00022807"/>
    </source>
</evidence>
<dbReference type="CDD" id="cd00118">
    <property type="entry name" value="LysM"/>
    <property type="match status" value="4"/>
</dbReference>
<evidence type="ECO:0000256" key="7">
    <source>
        <dbReference type="SAM" id="MobiDB-lite"/>
    </source>
</evidence>